<feature type="chain" id="PRO_5045109744" description="Lipoprotein" evidence="1">
    <location>
        <begin position="22"/>
        <end position="213"/>
    </location>
</feature>
<sequence>MKRKMLILCVLILGYACSSDDNTNPNEQPDNFYALTVGNTWEYVYYLKDNDTNTFLPTTIIETVNITETVEIDNNTYFNFKHVVTGNDGTYPYFPDNGERNYTLRDSLGFLIDEVGLIKYNNSDYNEHFMFNLDFDYSCHLALSNVMDNITTNAGSFTCYDNHYYFKDFNGNIANALDHIYREDGIGEVLSTMSFVTQSEHFIEKRLESYVIQ</sequence>
<accession>A0ABY2G5K8</accession>
<dbReference type="EMBL" id="SOQZ01000002">
    <property type="protein sequence ID" value="TDY12323.1"/>
    <property type="molecule type" value="Genomic_DNA"/>
</dbReference>
<keyword evidence="1" id="KW-0732">Signal</keyword>
<gene>
    <name evidence="2" type="ORF">A8975_1086</name>
</gene>
<name>A0ABY2G5K8_9FLAO</name>
<evidence type="ECO:0000256" key="1">
    <source>
        <dbReference type="SAM" id="SignalP"/>
    </source>
</evidence>
<feature type="signal peptide" evidence="1">
    <location>
        <begin position="1"/>
        <end position="21"/>
    </location>
</feature>
<reference evidence="2 3" key="1">
    <citation type="submission" date="2019-03" db="EMBL/GenBank/DDBJ databases">
        <title>Genomic Encyclopedia of Type Strains, Phase III (KMG-III): the genomes of soil and plant-associated and newly described type strains.</title>
        <authorList>
            <person name="Whitman W."/>
        </authorList>
    </citation>
    <scope>NUCLEOTIDE SEQUENCE [LARGE SCALE GENOMIC DNA]</scope>
    <source>
        <strain evidence="2 3">CGMCC 1.10957</strain>
    </source>
</reference>
<evidence type="ECO:0000313" key="3">
    <source>
        <dbReference type="Proteomes" id="UP000294930"/>
    </source>
</evidence>
<keyword evidence="3" id="KW-1185">Reference proteome</keyword>
<proteinExistence type="predicted"/>
<comment type="caution">
    <text evidence="2">The sequence shown here is derived from an EMBL/GenBank/DDBJ whole genome shotgun (WGS) entry which is preliminary data.</text>
</comment>
<evidence type="ECO:0000313" key="2">
    <source>
        <dbReference type="EMBL" id="TDY12323.1"/>
    </source>
</evidence>
<evidence type="ECO:0008006" key="4">
    <source>
        <dbReference type="Google" id="ProtNLM"/>
    </source>
</evidence>
<dbReference type="Proteomes" id="UP000294930">
    <property type="component" value="Unassembled WGS sequence"/>
</dbReference>
<organism evidence="2 3">
    <name type="scientific">Meridianimaribacter flavus</name>
    <dbReference type="NCBI Taxonomy" id="571115"/>
    <lineage>
        <taxon>Bacteria</taxon>
        <taxon>Pseudomonadati</taxon>
        <taxon>Bacteroidota</taxon>
        <taxon>Flavobacteriia</taxon>
        <taxon>Flavobacteriales</taxon>
        <taxon>Flavobacteriaceae</taxon>
        <taxon>Meridianimaribacter</taxon>
    </lineage>
</organism>
<dbReference type="PROSITE" id="PS51257">
    <property type="entry name" value="PROKAR_LIPOPROTEIN"/>
    <property type="match status" value="1"/>
</dbReference>
<protein>
    <recommendedName>
        <fullName evidence="4">Lipoprotein</fullName>
    </recommendedName>
</protein>
<dbReference type="RefSeq" id="WP_134198960.1">
    <property type="nucleotide sequence ID" value="NZ_SOQZ01000002.1"/>
</dbReference>